<dbReference type="GO" id="GO:0035091">
    <property type="term" value="F:phosphatidylinositol binding"/>
    <property type="evidence" value="ECO:0007669"/>
    <property type="project" value="InterPro"/>
</dbReference>
<organism evidence="2 3">
    <name type="scientific">Janthinobacterium svalbardensis</name>
    <dbReference type="NCBI Taxonomy" id="368607"/>
    <lineage>
        <taxon>Bacteria</taxon>
        <taxon>Pseudomonadati</taxon>
        <taxon>Pseudomonadota</taxon>
        <taxon>Betaproteobacteria</taxon>
        <taxon>Burkholderiales</taxon>
        <taxon>Oxalobacteraceae</taxon>
        <taxon>Janthinobacterium</taxon>
    </lineage>
</organism>
<keyword evidence="3" id="KW-1185">Reference proteome</keyword>
<evidence type="ECO:0000259" key="1">
    <source>
        <dbReference type="PROSITE" id="PS50179"/>
    </source>
</evidence>
<dbReference type="AlphaFoldDB" id="A0A290WSS4"/>
<proteinExistence type="predicted"/>
<dbReference type="PROSITE" id="PS50179">
    <property type="entry name" value="VHS"/>
    <property type="match status" value="1"/>
</dbReference>
<dbReference type="InterPro" id="IPR002014">
    <property type="entry name" value="VHS_dom"/>
</dbReference>
<dbReference type="Proteomes" id="UP000218437">
    <property type="component" value="Chromosome"/>
</dbReference>
<feature type="domain" description="VHS" evidence="1">
    <location>
        <begin position="203"/>
        <end position="280"/>
    </location>
</feature>
<gene>
    <name evidence="2" type="ORF">CNX70_06910</name>
</gene>
<evidence type="ECO:0000313" key="2">
    <source>
        <dbReference type="EMBL" id="ATD59945.1"/>
    </source>
</evidence>
<reference evidence="2 3" key="1">
    <citation type="submission" date="2017-09" db="EMBL/GenBank/DDBJ databases">
        <title>Complete genome sequence of Janthinobacterium svalbardensis PAMC 27463.</title>
        <authorList>
            <person name="Cho Y.-J."/>
            <person name="Cho A."/>
            <person name="Kim O.-S."/>
            <person name="Lee J.-I."/>
        </authorList>
    </citation>
    <scope>NUCLEOTIDE SEQUENCE [LARGE SCALE GENOMIC DNA]</scope>
    <source>
        <strain evidence="2 3">PAMC 27463</strain>
    </source>
</reference>
<dbReference type="KEGG" id="jsv:CNX70_06910"/>
<name>A0A290WSS4_9BURK</name>
<dbReference type="EMBL" id="CP023422">
    <property type="protein sequence ID" value="ATD59945.1"/>
    <property type="molecule type" value="Genomic_DNA"/>
</dbReference>
<dbReference type="RefSeq" id="WP_096234093.1">
    <property type="nucleotide sequence ID" value="NZ_CP023422.1"/>
</dbReference>
<accession>A0A290WSS4</accession>
<sequence>MKETEQKQRQKFFDAIIEYPYIRDDGRLELEPFCVYLSHCFGFDGILEISPQPRDVYLLLLDIIRETLGPTDANRYIRHQRISDWTPDMAYIFPEKTKTCIHPSALVHVSHIWIYGIGHDLMRIPEPAEGGKYFAWVKEDWLAVHTFINGYHNAFYAFQKRIDKARIAEKGYSLFEALHLSRRKNIDFDEAEELLKARHASYQAALNRIEAAINDGYFLEAITLEECLVSNCLFNFLDNVGVRLTNPSFHTLLNKILTSDKAHQELPTELFTAIDEWRQARNTSIHGYVTSRSDGLDQSRADFDVMATSTARQGRDFCQSIVAWYELECVNFIRHQFPSKRSGNIH</sequence>
<protein>
    <recommendedName>
        <fullName evidence="1">VHS domain-containing protein</fullName>
    </recommendedName>
</protein>
<dbReference type="GO" id="GO:0043130">
    <property type="term" value="F:ubiquitin binding"/>
    <property type="evidence" value="ECO:0007669"/>
    <property type="project" value="InterPro"/>
</dbReference>
<evidence type="ECO:0000313" key="3">
    <source>
        <dbReference type="Proteomes" id="UP000218437"/>
    </source>
</evidence>